<dbReference type="EC" id="2.7.10.2" evidence="2"/>
<dbReference type="Gene3D" id="3.40.50.300">
    <property type="entry name" value="P-loop containing nucleotide triphosphate hydrolases"/>
    <property type="match status" value="1"/>
</dbReference>
<keyword evidence="7" id="KW-0829">Tyrosine-protein kinase</keyword>
<evidence type="ECO:0000256" key="9">
    <source>
        <dbReference type="SAM" id="MobiDB-lite"/>
    </source>
</evidence>
<feature type="compositionally biased region" description="Polar residues" evidence="9">
    <location>
        <begin position="9"/>
        <end position="19"/>
    </location>
</feature>
<organism evidence="11 12">
    <name type="scientific">Allochromatium vinosum (strain ATCC 17899 / DSM 180 / NBRC 103801 / NCIMB 10441 / D)</name>
    <name type="common">Chromatium vinosum</name>
    <dbReference type="NCBI Taxonomy" id="572477"/>
    <lineage>
        <taxon>Bacteria</taxon>
        <taxon>Pseudomonadati</taxon>
        <taxon>Pseudomonadota</taxon>
        <taxon>Gammaproteobacteria</taxon>
        <taxon>Chromatiales</taxon>
        <taxon>Chromatiaceae</taxon>
        <taxon>Allochromatium</taxon>
    </lineage>
</organism>
<evidence type="ECO:0000256" key="8">
    <source>
        <dbReference type="ARBA" id="ARBA00051245"/>
    </source>
</evidence>
<dbReference type="PANTHER" id="PTHR32309:SF13">
    <property type="entry name" value="FERRIC ENTEROBACTIN TRANSPORT PROTEIN FEPE"/>
    <property type="match status" value="1"/>
</dbReference>
<dbReference type="Proteomes" id="UP000001441">
    <property type="component" value="Chromosome"/>
</dbReference>
<feature type="domain" description="AAA" evidence="10">
    <location>
        <begin position="103"/>
        <end position="244"/>
    </location>
</feature>
<comment type="catalytic activity">
    <reaction evidence="8">
        <text>L-tyrosyl-[protein] + ATP = O-phospho-L-tyrosyl-[protein] + ADP + H(+)</text>
        <dbReference type="Rhea" id="RHEA:10596"/>
        <dbReference type="Rhea" id="RHEA-COMP:10136"/>
        <dbReference type="Rhea" id="RHEA-COMP:20101"/>
        <dbReference type="ChEBI" id="CHEBI:15378"/>
        <dbReference type="ChEBI" id="CHEBI:30616"/>
        <dbReference type="ChEBI" id="CHEBI:46858"/>
        <dbReference type="ChEBI" id="CHEBI:61978"/>
        <dbReference type="ChEBI" id="CHEBI:456216"/>
        <dbReference type="EC" id="2.7.10.2"/>
    </reaction>
</comment>
<gene>
    <name evidence="11" type="ordered locus">Alvin_2013</name>
</gene>
<evidence type="ECO:0000256" key="1">
    <source>
        <dbReference type="ARBA" id="ARBA00007316"/>
    </source>
</evidence>
<feature type="region of interest" description="Disordered" evidence="9">
    <location>
        <begin position="1"/>
        <end position="42"/>
    </location>
</feature>
<name>D3RV05_ALLVD</name>
<dbReference type="STRING" id="572477.Alvin_2013"/>
<accession>D3RV05</accession>
<dbReference type="GO" id="GO:0004713">
    <property type="term" value="F:protein tyrosine kinase activity"/>
    <property type="evidence" value="ECO:0007669"/>
    <property type="project" value="TreeGrafter"/>
</dbReference>
<evidence type="ECO:0000256" key="2">
    <source>
        <dbReference type="ARBA" id="ARBA00011903"/>
    </source>
</evidence>
<evidence type="ECO:0000256" key="6">
    <source>
        <dbReference type="ARBA" id="ARBA00022840"/>
    </source>
</evidence>
<dbReference type="PANTHER" id="PTHR32309">
    <property type="entry name" value="TYROSINE-PROTEIN KINASE"/>
    <property type="match status" value="1"/>
</dbReference>
<evidence type="ECO:0000256" key="3">
    <source>
        <dbReference type="ARBA" id="ARBA00022679"/>
    </source>
</evidence>
<dbReference type="KEGG" id="alv:Alvin_2013"/>
<keyword evidence="5" id="KW-0418">Kinase</keyword>
<dbReference type="GO" id="GO:0005886">
    <property type="term" value="C:plasma membrane"/>
    <property type="evidence" value="ECO:0007669"/>
    <property type="project" value="TreeGrafter"/>
</dbReference>
<dbReference type="Pfam" id="PF13614">
    <property type="entry name" value="AAA_31"/>
    <property type="match status" value="1"/>
</dbReference>
<evidence type="ECO:0000256" key="5">
    <source>
        <dbReference type="ARBA" id="ARBA00022777"/>
    </source>
</evidence>
<dbReference type="EMBL" id="CP001896">
    <property type="protein sequence ID" value="ADC62937.1"/>
    <property type="molecule type" value="Genomic_DNA"/>
</dbReference>
<sequence>MERARAERQQSLAQPQRSTQPPPAPANHEQPIRPVGKTDGTGVQLQCRRTGQLSFDPYSLLNGRLLRIEGDPALVGVDEGVAEAYRILRTQILHRLRTESHRTLAITSPGRGDGRTTTALNLAISLARDIEQHVLLVDFDLKHPSLSRYVTPRGSPGLIDWLAGQADLEDVLIDPGIERLTILPGGAPIRHAPQLCSSPRIRQLIEALKRHRTDWLILFDMPSLFAGDAVVAALPHVDAVLLVVADGRVSRKELADAQALLGAQCIGMVLNKAESGYARCGDGE</sequence>
<protein>
    <recommendedName>
        <fullName evidence="2">non-specific protein-tyrosine kinase</fullName>
        <ecNumber evidence="2">2.7.10.2</ecNumber>
    </recommendedName>
</protein>
<dbReference type="InterPro" id="IPR025669">
    <property type="entry name" value="AAA_dom"/>
</dbReference>
<dbReference type="InterPro" id="IPR027417">
    <property type="entry name" value="P-loop_NTPase"/>
</dbReference>
<evidence type="ECO:0000313" key="12">
    <source>
        <dbReference type="Proteomes" id="UP000001441"/>
    </source>
</evidence>
<dbReference type="eggNOG" id="COG0489">
    <property type="taxonomic scope" value="Bacteria"/>
</dbReference>
<dbReference type="SUPFAM" id="SSF52540">
    <property type="entry name" value="P-loop containing nucleoside triphosphate hydrolases"/>
    <property type="match status" value="1"/>
</dbReference>
<keyword evidence="4" id="KW-0547">Nucleotide-binding</keyword>
<keyword evidence="3" id="KW-0808">Transferase</keyword>
<dbReference type="InterPro" id="IPR005702">
    <property type="entry name" value="Wzc-like_C"/>
</dbReference>
<dbReference type="InterPro" id="IPR050445">
    <property type="entry name" value="Bact_polysacc_biosynth/exp"/>
</dbReference>
<dbReference type="HOGENOM" id="CLU_052027_1_2_6"/>
<dbReference type="CDD" id="cd05387">
    <property type="entry name" value="BY-kinase"/>
    <property type="match status" value="1"/>
</dbReference>
<evidence type="ECO:0000259" key="10">
    <source>
        <dbReference type="Pfam" id="PF13614"/>
    </source>
</evidence>
<evidence type="ECO:0000313" key="11">
    <source>
        <dbReference type="EMBL" id="ADC62937.1"/>
    </source>
</evidence>
<keyword evidence="6" id="KW-0067">ATP-binding</keyword>
<comment type="similarity">
    <text evidence="1">Belongs to the CpsD/CapB family.</text>
</comment>
<evidence type="ECO:0000256" key="4">
    <source>
        <dbReference type="ARBA" id="ARBA00022741"/>
    </source>
</evidence>
<reference evidence="11 12" key="1">
    <citation type="journal article" date="2011" name="Stand. Genomic Sci.">
        <title>Complete genome sequence of Allochromatium vinosum DSM 180(T).</title>
        <authorList>
            <person name="Weissgerber T."/>
            <person name="Zigann R."/>
            <person name="Bruce D."/>
            <person name="Chang Y.J."/>
            <person name="Detter J.C."/>
            <person name="Han C."/>
            <person name="Hauser L."/>
            <person name="Jeffries C.D."/>
            <person name="Land M."/>
            <person name="Munk A.C."/>
            <person name="Tapia R."/>
            <person name="Dahl C."/>
        </authorList>
    </citation>
    <scope>NUCLEOTIDE SEQUENCE [LARGE SCALE GENOMIC DNA]</scope>
    <source>
        <strain evidence="12">ATCC 17899 / DSM 180 / NBRC 103801 / NCIMB 10441 / D</strain>
    </source>
</reference>
<evidence type="ECO:0000256" key="7">
    <source>
        <dbReference type="ARBA" id="ARBA00023137"/>
    </source>
</evidence>
<proteinExistence type="inferred from homology"/>
<dbReference type="AlphaFoldDB" id="D3RV05"/>
<keyword evidence="12" id="KW-1185">Reference proteome</keyword>